<reference evidence="3" key="1">
    <citation type="submission" date="2012-12" db="EMBL/GenBank/DDBJ databases">
        <authorList>
            <person name="Hellsten U."/>
            <person name="Grimwood J."/>
            <person name="Chapman J.A."/>
            <person name="Shapiro H."/>
            <person name="Aerts A."/>
            <person name="Otillar R.P."/>
            <person name="Terry A.Y."/>
            <person name="Boore J.L."/>
            <person name="Simakov O."/>
            <person name="Marletaz F."/>
            <person name="Cho S.-J."/>
            <person name="Edsinger-Gonzales E."/>
            <person name="Havlak P."/>
            <person name="Kuo D.-H."/>
            <person name="Larsson T."/>
            <person name="Lv J."/>
            <person name="Arendt D."/>
            <person name="Savage R."/>
            <person name="Osoegawa K."/>
            <person name="de Jong P."/>
            <person name="Lindberg D.R."/>
            <person name="Seaver E.C."/>
            <person name="Weisblat D.A."/>
            <person name="Putnam N.H."/>
            <person name="Grigoriev I.V."/>
            <person name="Rokhsar D.S."/>
        </authorList>
    </citation>
    <scope>NUCLEOTIDE SEQUENCE</scope>
    <source>
        <strain evidence="3">I ESC-2004</strain>
    </source>
</reference>
<dbReference type="HOGENOM" id="CLU_024533_0_0_1"/>
<sequence length="546" mass="60635">MAGDIVICELLCFAVNRIDNTSNDIIIKLCTDFYSPKEIEHAKELLHNACSQSRSDLERLRPRKGPKKAQSDMTDILQLVHEMGTDVPCFVAVNLAKLPVLGMENINLAAMVADIVSLKKQMAELKCFVQRIDTVESNRSPLVATVAAPHIMNLPLDESPTLNDSDSETDETFPKTIDSCVIQPNADTDIAEDEQLIGRPHGGIGILWRKTLGAHVNCLKYDGERRLMALSVKHGSHNLLLLNVYLPYFTGSDNDDNYHEFMAVIGKAIGIIGTSPTLNACIIDHFPLAMSFELPTSELSGPEPVRSTTIRDNTASWERATKSDIEAYHRRCSPLLSSIAILHVALLCSDAQCDNISHREAISKLYRDITNAMLTSSAASIPTKRQQRHKPVPGWNEFVKEHHAAARLSFTLWVSAGKPRQGSLHEQMSRDRARFKFALRRCKRDEAQIKADKLAESFLPLDNTAFWKEVQAQSLKSTPLVASVNGTSGEDAIANMWAKHYGEILNASDTDTSRKRVIKELHAAYESAVSEGSLNNLLFSPREVEK</sequence>
<dbReference type="EMBL" id="AMQN01017189">
    <property type="status" value="NOT_ANNOTATED_CDS"/>
    <property type="molecule type" value="Genomic_DNA"/>
</dbReference>
<dbReference type="InterPro" id="IPR036691">
    <property type="entry name" value="Endo/exonu/phosph_ase_sf"/>
</dbReference>
<organism evidence="1">
    <name type="scientific">Capitella teleta</name>
    <name type="common">Polychaete worm</name>
    <dbReference type="NCBI Taxonomy" id="283909"/>
    <lineage>
        <taxon>Eukaryota</taxon>
        <taxon>Metazoa</taxon>
        <taxon>Spiralia</taxon>
        <taxon>Lophotrochozoa</taxon>
        <taxon>Annelida</taxon>
        <taxon>Polychaeta</taxon>
        <taxon>Sedentaria</taxon>
        <taxon>Scolecida</taxon>
        <taxon>Capitellidae</taxon>
        <taxon>Capitella</taxon>
    </lineage>
</organism>
<gene>
    <name evidence="1" type="ORF">CAPTEDRAFT_200504</name>
</gene>
<proteinExistence type="predicted"/>
<dbReference type="AlphaFoldDB" id="R7VED7"/>
<accession>R7VED7</accession>
<protein>
    <submittedName>
        <fullName evidence="1 2">Uncharacterized protein</fullName>
    </submittedName>
</protein>
<dbReference type="SUPFAM" id="SSF56219">
    <property type="entry name" value="DNase I-like"/>
    <property type="match status" value="1"/>
</dbReference>
<name>R7VED7_CAPTE</name>
<evidence type="ECO:0000313" key="1">
    <source>
        <dbReference type="EMBL" id="ELU16947.1"/>
    </source>
</evidence>
<evidence type="ECO:0000313" key="2">
    <source>
        <dbReference type="EnsemblMetazoa" id="CapteP200504"/>
    </source>
</evidence>
<keyword evidence="3" id="KW-1185">Reference proteome</keyword>
<dbReference type="Proteomes" id="UP000014760">
    <property type="component" value="Unassembled WGS sequence"/>
</dbReference>
<feature type="non-terminal residue" evidence="1">
    <location>
        <position position="546"/>
    </location>
</feature>
<evidence type="ECO:0000313" key="3">
    <source>
        <dbReference type="Proteomes" id="UP000014760"/>
    </source>
</evidence>
<dbReference type="OrthoDB" id="7362285at2759"/>
<reference evidence="2" key="3">
    <citation type="submission" date="2015-06" db="UniProtKB">
        <authorList>
            <consortium name="EnsemblMetazoa"/>
        </authorList>
    </citation>
    <scope>IDENTIFICATION</scope>
</reference>
<reference evidence="1 3" key="2">
    <citation type="journal article" date="2013" name="Nature">
        <title>Insights into bilaterian evolution from three spiralian genomes.</title>
        <authorList>
            <person name="Simakov O."/>
            <person name="Marletaz F."/>
            <person name="Cho S.J."/>
            <person name="Edsinger-Gonzales E."/>
            <person name="Havlak P."/>
            <person name="Hellsten U."/>
            <person name="Kuo D.H."/>
            <person name="Larsson T."/>
            <person name="Lv J."/>
            <person name="Arendt D."/>
            <person name="Savage R."/>
            <person name="Osoegawa K."/>
            <person name="de Jong P."/>
            <person name="Grimwood J."/>
            <person name="Chapman J.A."/>
            <person name="Shapiro H."/>
            <person name="Aerts A."/>
            <person name="Otillar R.P."/>
            <person name="Terry A.Y."/>
            <person name="Boore J.L."/>
            <person name="Grigoriev I.V."/>
            <person name="Lindberg D.R."/>
            <person name="Seaver E.C."/>
            <person name="Weisblat D.A."/>
            <person name="Putnam N.H."/>
            <person name="Rokhsar D.S."/>
        </authorList>
    </citation>
    <scope>NUCLEOTIDE SEQUENCE</scope>
    <source>
        <strain evidence="1 3">I ESC-2004</strain>
    </source>
</reference>
<dbReference type="EnsemblMetazoa" id="CapteT200504">
    <property type="protein sequence ID" value="CapteP200504"/>
    <property type="gene ID" value="CapteG200504"/>
</dbReference>
<dbReference type="EMBL" id="KB292818">
    <property type="protein sequence ID" value="ELU16947.1"/>
    <property type="molecule type" value="Genomic_DNA"/>
</dbReference>
<dbReference type="EMBL" id="AMQN01017190">
    <property type="status" value="NOT_ANNOTATED_CDS"/>
    <property type="molecule type" value="Genomic_DNA"/>
</dbReference>